<dbReference type="SUPFAM" id="SSF48726">
    <property type="entry name" value="Immunoglobulin"/>
    <property type="match status" value="1"/>
</dbReference>
<dbReference type="EMBL" id="CAXITT010000001">
    <property type="protein sequence ID" value="CAL1525976.1"/>
    <property type="molecule type" value="Genomic_DNA"/>
</dbReference>
<keyword evidence="3" id="KW-1185">Reference proteome</keyword>
<dbReference type="SMART" id="SM00408">
    <property type="entry name" value="IGc2"/>
    <property type="match status" value="1"/>
</dbReference>
<dbReference type="InterPro" id="IPR003598">
    <property type="entry name" value="Ig_sub2"/>
</dbReference>
<dbReference type="InterPro" id="IPR013783">
    <property type="entry name" value="Ig-like_fold"/>
</dbReference>
<gene>
    <name evidence="2" type="ORF">GSLYS_00000153001</name>
</gene>
<dbReference type="Gene3D" id="2.60.40.10">
    <property type="entry name" value="Immunoglobulins"/>
    <property type="match status" value="1"/>
</dbReference>
<organism evidence="2 3">
    <name type="scientific">Lymnaea stagnalis</name>
    <name type="common">Great pond snail</name>
    <name type="synonym">Helix stagnalis</name>
    <dbReference type="NCBI Taxonomy" id="6523"/>
    <lineage>
        <taxon>Eukaryota</taxon>
        <taxon>Metazoa</taxon>
        <taxon>Spiralia</taxon>
        <taxon>Lophotrochozoa</taxon>
        <taxon>Mollusca</taxon>
        <taxon>Gastropoda</taxon>
        <taxon>Heterobranchia</taxon>
        <taxon>Euthyneura</taxon>
        <taxon>Panpulmonata</taxon>
        <taxon>Hygrophila</taxon>
        <taxon>Lymnaeoidea</taxon>
        <taxon>Lymnaeidae</taxon>
        <taxon>Lymnaea</taxon>
    </lineage>
</organism>
<dbReference type="InterPro" id="IPR007110">
    <property type="entry name" value="Ig-like_dom"/>
</dbReference>
<dbReference type="InterPro" id="IPR037448">
    <property type="entry name" value="Zig-8"/>
</dbReference>
<accession>A0AAV2GY83</accession>
<evidence type="ECO:0000313" key="3">
    <source>
        <dbReference type="Proteomes" id="UP001497497"/>
    </source>
</evidence>
<dbReference type="Proteomes" id="UP001497497">
    <property type="component" value="Unassembled WGS sequence"/>
</dbReference>
<comment type="caution">
    <text evidence="2">The sequence shown here is derived from an EMBL/GenBank/DDBJ whole genome shotgun (WGS) entry which is preliminary data.</text>
</comment>
<dbReference type="InterPro" id="IPR013098">
    <property type="entry name" value="Ig_I-set"/>
</dbReference>
<protein>
    <recommendedName>
        <fullName evidence="1">Ig-like domain-containing protein</fullName>
    </recommendedName>
</protein>
<sequence>MSMPTNLFHDKSRIFLPLVAAFILFCIDLTKGRPSLPLPSMMDVPTTVTHSEGDPAVLYCSVVNLGDQTVTWRKLPLSAPLTIGSRSWTRDARIHAEHVPNSSQWNLVIERVGLSDAGEYECQVSKRKSPLRRKITLLVK</sequence>
<dbReference type="Pfam" id="PF07679">
    <property type="entry name" value="I-set"/>
    <property type="match status" value="1"/>
</dbReference>
<reference evidence="2 3" key="1">
    <citation type="submission" date="2024-04" db="EMBL/GenBank/DDBJ databases">
        <authorList>
            <consortium name="Genoscope - CEA"/>
            <person name="William W."/>
        </authorList>
    </citation>
    <scope>NUCLEOTIDE SEQUENCE [LARGE SCALE GENOMIC DNA]</scope>
</reference>
<dbReference type="PROSITE" id="PS50835">
    <property type="entry name" value="IG_LIKE"/>
    <property type="match status" value="1"/>
</dbReference>
<dbReference type="InterPro" id="IPR003599">
    <property type="entry name" value="Ig_sub"/>
</dbReference>
<dbReference type="AlphaFoldDB" id="A0AAV2GY83"/>
<dbReference type="GO" id="GO:0050808">
    <property type="term" value="P:synapse organization"/>
    <property type="evidence" value="ECO:0007669"/>
    <property type="project" value="TreeGrafter"/>
</dbReference>
<proteinExistence type="predicted"/>
<evidence type="ECO:0000313" key="2">
    <source>
        <dbReference type="EMBL" id="CAL1525976.1"/>
    </source>
</evidence>
<dbReference type="PANTHER" id="PTHR23279:SF36">
    <property type="entry name" value="DEFECTIVE PROBOSCIS EXTENSION RESPONSE 9, ISOFORM A"/>
    <property type="match status" value="1"/>
</dbReference>
<dbReference type="SMART" id="SM00409">
    <property type="entry name" value="IG"/>
    <property type="match status" value="1"/>
</dbReference>
<evidence type="ECO:0000259" key="1">
    <source>
        <dbReference type="PROSITE" id="PS50835"/>
    </source>
</evidence>
<dbReference type="PANTHER" id="PTHR23279">
    <property type="entry name" value="DEFECTIVE PROBOSCIS EXTENSION RESPONSE DPR -RELATED"/>
    <property type="match status" value="1"/>
</dbReference>
<name>A0AAV2GY83_LYMST</name>
<feature type="domain" description="Ig-like" evidence="1">
    <location>
        <begin position="39"/>
        <end position="136"/>
    </location>
</feature>
<dbReference type="GO" id="GO:0032589">
    <property type="term" value="C:neuron projection membrane"/>
    <property type="evidence" value="ECO:0007669"/>
    <property type="project" value="TreeGrafter"/>
</dbReference>
<dbReference type="InterPro" id="IPR036179">
    <property type="entry name" value="Ig-like_dom_sf"/>
</dbReference>
<feature type="non-terminal residue" evidence="2">
    <location>
        <position position="140"/>
    </location>
</feature>